<organism evidence="1 2">
    <name type="scientific">Ditylenchus destructor</name>
    <dbReference type="NCBI Taxonomy" id="166010"/>
    <lineage>
        <taxon>Eukaryota</taxon>
        <taxon>Metazoa</taxon>
        <taxon>Ecdysozoa</taxon>
        <taxon>Nematoda</taxon>
        <taxon>Chromadorea</taxon>
        <taxon>Rhabditida</taxon>
        <taxon>Tylenchina</taxon>
        <taxon>Tylenchomorpha</taxon>
        <taxon>Sphaerularioidea</taxon>
        <taxon>Anguinidae</taxon>
        <taxon>Anguininae</taxon>
        <taxon>Ditylenchus</taxon>
    </lineage>
</organism>
<dbReference type="Proteomes" id="UP001201812">
    <property type="component" value="Unassembled WGS sequence"/>
</dbReference>
<proteinExistence type="predicted"/>
<evidence type="ECO:0000313" key="2">
    <source>
        <dbReference type="Proteomes" id="UP001201812"/>
    </source>
</evidence>
<name>A0AAD4R7E3_9BILA</name>
<keyword evidence="2" id="KW-1185">Reference proteome</keyword>
<comment type="caution">
    <text evidence="1">The sequence shown here is derived from an EMBL/GenBank/DDBJ whole genome shotgun (WGS) entry which is preliminary data.</text>
</comment>
<protein>
    <submittedName>
        <fullName evidence="1">Uncharacterized protein</fullName>
    </submittedName>
</protein>
<dbReference type="EMBL" id="JAKKPZ010000005">
    <property type="protein sequence ID" value="KAI1720894.1"/>
    <property type="molecule type" value="Genomic_DNA"/>
</dbReference>
<dbReference type="AlphaFoldDB" id="A0AAD4R7E3"/>
<accession>A0AAD4R7E3</accession>
<sequence>MLYIAGNGAHVHYHLSLANHLISYQSEREVINDQAKITIICSDTLPLYYFAMTRLELWEQRTTTFITTMAAKSFING</sequence>
<evidence type="ECO:0000313" key="1">
    <source>
        <dbReference type="EMBL" id="KAI1720894.1"/>
    </source>
</evidence>
<gene>
    <name evidence="1" type="ORF">DdX_05144</name>
</gene>
<reference evidence="1" key="1">
    <citation type="submission" date="2022-01" db="EMBL/GenBank/DDBJ databases">
        <title>Genome Sequence Resource for Two Populations of Ditylenchus destructor, the Migratory Endoparasitic Phytonematode.</title>
        <authorList>
            <person name="Zhang H."/>
            <person name="Lin R."/>
            <person name="Xie B."/>
        </authorList>
    </citation>
    <scope>NUCLEOTIDE SEQUENCE</scope>
    <source>
        <strain evidence="1">BazhouSP</strain>
    </source>
</reference>